<dbReference type="Pfam" id="PF13921">
    <property type="entry name" value="Myb_DNA-bind_6"/>
    <property type="match status" value="1"/>
</dbReference>
<reference evidence="3" key="1">
    <citation type="submission" date="2021-06" db="EMBL/GenBank/DDBJ databases">
        <authorList>
            <person name="Kallberg Y."/>
            <person name="Tangrot J."/>
            <person name="Rosling A."/>
        </authorList>
    </citation>
    <scope>NUCLEOTIDE SEQUENCE</scope>
    <source>
        <strain evidence="3">UK204</strain>
    </source>
</reference>
<evidence type="ECO:0000256" key="1">
    <source>
        <dbReference type="SAM" id="MobiDB-lite"/>
    </source>
</evidence>
<accession>A0A9N9AE41</accession>
<comment type="caution">
    <text evidence="3">The sequence shown here is derived from an EMBL/GenBank/DDBJ whole genome shotgun (WGS) entry which is preliminary data.</text>
</comment>
<evidence type="ECO:0000313" key="3">
    <source>
        <dbReference type="EMBL" id="CAG8526754.1"/>
    </source>
</evidence>
<feature type="compositionally biased region" description="Basic and acidic residues" evidence="1">
    <location>
        <begin position="113"/>
        <end position="143"/>
    </location>
</feature>
<sequence>MRKKLIKLNEEEDDAIKKYMKKFKDDRNRYAMIKDELTKKFKKDYTHKQIRQRWKNHLDPKLCHKPLDDNERKFIVKWVIENKGPNGEISFVNLIPVMENRFGKSHSENKLKNFWKSRERSRNAKSRQRGEGSKLRFDEEKSKTMSTLSSMASPTITHFNSLRKVSDPSSERSILSPIYTHDSSLKIQAPSVFRQLPLPINIRQLPLPINKQTPSVFRQLPLPINTKAPSVHPSIDVYLRNQASKFKISL</sequence>
<feature type="region of interest" description="Disordered" evidence="1">
    <location>
        <begin position="113"/>
        <end position="150"/>
    </location>
</feature>
<organism evidence="3 4">
    <name type="scientific">Funneliformis caledonium</name>
    <dbReference type="NCBI Taxonomy" id="1117310"/>
    <lineage>
        <taxon>Eukaryota</taxon>
        <taxon>Fungi</taxon>
        <taxon>Fungi incertae sedis</taxon>
        <taxon>Mucoromycota</taxon>
        <taxon>Glomeromycotina</taxon>
        <taxon>Glomeromycetes</taxon>
        <taxon>Glomerales</taxon>
        <taxon>Glomeraceae</taxon>
        <taxon>Funneliformis</taxon>
    </lineage>
</organism>
<dbReference type="InterPro" id="IPR017930">
    <property type="entry name" value="Myb_dom"/>
</dbReference>
<dbReference type="PROSITE" id="PS51294">
    <property type="entry name" value="HTH_MYB"/>
    <property type="match status" value="1"/>
</dbReference>
<dbReference type="InterPro" id="IPR001005">
    <property type="entry name" value="SANT/Myb"/>
</dbReference>
<gene>
    <name evidence="3" type="ORF">FCALED_LOCUS4974</name>
</gene>
<evidence type="ECO:0000259" key="2">
    <source>
        <dbReference type="PROSITE" id="PS51294"/>
    </source>
</evidence>
<dbReference type="InterPro" id="IPR009057">
    <property type="entry name" value="Homeodomain-like_sf"/>
</dbReference>
<feature type="domain" description="HTH myb-type" evidence="2">
    <location>
        <begin position="1"/>
        <end position="62"/>
    </location>
</feature>
<name>A0A9N9AE41_9GLOM</name>
<dbReference type="EMBL" id="CAJVPQ010001014">
    <property type="protein sequence ID" value="CAG8526754.1"/>
    <property type="molecule type" value="Genomic_DNA"/>
</dbReference>
<dbReference type="Gene3D" id="1.10.10.60">
    <property type="entry name" value="Homeodomain-like"/>
    <property type="match status" value="1"/>
</dbReference>
<keyword evidence="4" id="KW-1185">Reference proteome</keyword>
<dbReference type="AlphaFoldDB" id="A0A9N9AE41"/>
<dbReference type="SUPFAM" id="SSF46689">
    <property type="entry name" value="Homeodomain-like"/>
    <property type="match status" value="1"/>
</dbReference>
<dbReference type="CDD" id="cd00167">
    <property type="entry name" value="SANT"/>
    <property type="match status" value="1"/>
</dbReference>
<dbReference type="OrthoDB" id="2143914at2759"/>
<evidence type="ECO:0000313" key="4">
    <source>
        <dbReference type="Proteomes" id="UP000789570"/>
    </source>
</evidence>
<dbReference type="Proteomes" id="UP000789570">
    <property type="component" value="Unassembled WGS sequence"/>
</dbReference>
<proteinExistence type="predicted"/>
<protein>
    <submittedName>
        <fullName evidence="3">8107_t:CDS:1</fullName>
    </submittedName>
</protein>